<evidence type="ECO:0000256" key="1">
    <source>
        <dbReference type="SAM" id="MobiDB-lite"/>
    </source>
</evidence>
<sequence>MAIGRYFVDRGPASLPNDRLGECNTLGEVLPGYGKRGQGWRRRVPTVQTKGLLERSTTSGHFSSLPFTLTITTTTTTSHSITHHLIQKRAHHDAVSPQPSPSPWTLATRPATATITRVSQVPVTHKLHIPPPLPLPSPRAKSNRNKKGLHTKLSLRGSLRGKEPRVWHLSRTSGEAPSGSPAERASGGAGILETKRVGCLVSVECM</sequence>
<dbReference type="Proteomes" id="UP000324222">
    <property type="component" value="Unassembled WGS sequence"/>
</dbReference>
<dbReference type="AlphaFoldDB" id="A0A5B7IJR5"/>
<organism evidence="2 3">
    <name type="scientific">Portunus trituberculatus</name>
    <name type="common">Swimming crab</name>
    <name type="synonym">Neptunus trituberculatus</name>
    <dbReference type="NCBI Taxonomy" id="210409"/>
    <lineage>
        <taxon>Eukaryota</taxon>
        <taxon>Metazoa</taxon>
        <taxon>Ecdysozoa</taxon>
        <taxon>Arthropoda</taxon>
        <taxon>Crustacea</taxon>
        <taxon>Multicrustacea</taxon>
        <taxon>Malacostraca</taxon>
        <taxon>Eumalacostraca</taxon>
        <taxon>Eucarida</taxon>
        <taxon>Decapoda</taxon>
        <taxon>Pleocyemata</taxon>
        <taxon>Brachyura</taxon>
        <taxon>Eubrachyura</taxon>
        <taxon>Portunoidea</taxon>
        <taxon>Portunidae</taxon>
        <taxon>Portuninae</taxon>
        <taxon>Portunus</taxon>
    </lineage>
</organism>
<keyword evidence="3" id="KW-1185">Reference proteome</keyword>
<evidence type="ECO:0000313" key="2">
    <source>
        <dbReference type="EMBL" id="MPC82239.1"/>
    </source>
</evidence>
<gene>
    <name evidence="2" type="ORF">E2C01_076892</name>
</gene>
<dbReference type="EMBL" id="VSRR010059198">
    <property type="protein sequence ID" value="MPC82239.1"/>
    <property type="molecule type" value="Genomic_DNA"/>
</dbReference>
<comment type="caution">
    <text evidence="2">The sequence shown here is derived from an EMBL/GenBank/DDBJ whole genome shotgun (WGS) entry which is preliminary data.</text>
</comment>
<feature type="compositionally biased region" description="Basic residues" evidence="1">
    <location>
        <begin position="141"/>
        <end position="150"/>
    </location>
</feature>
<protein>
    <submittedName>
        <fullName evidence="2">Uncharacterized protein</fullName>
    </submittedName>
</protein>
<reference evidence="2 3" key="1">
    <citation type="submission" date="2019-05" db="EMBL/GenBank/DDBJ databases">
        <title>Another draft genome of Portunus trituberculatus and its Hox gene families provides insights of decapod evolution.</title>
        <authorList>
            <person name="Jeong J.-H."/>
            <person name="Song I."/>
            <person name="Kim S."/>
            <person name="Choi T."/>
            <person name="Kim D."/>
            <person name="Ryu S."/>
            <person name="Kim W."/>
        </authorList>
    </citation>
    <scope>NUCLEOTIDE SEQUENCE [LARGE SCALE GENOMIC DNA]</scope>
    <source>
        <tissue evidence="2">Muscle</tissue>
    </source>
</reference>
<proteinExistence type="predicted"/>
<accession>A0A5B7IJR5</accession>
<evidence type="ECO:0000313" key="3">
    <source>
        <dbReference type="Proteomes" id="UP000324222"/>
    </source>
</evidence>
<feature type="region of interest" description="Disordered" evidence="1">
    <location>
        <begin position="127"/>
        <end position="188"/>
    </location>
</feature>
<name>A0A5B7IJR5_PORTR</name>